<dbReference type="SUPFAM" id="SSF52096">
    <property type="entry name" value="ClpP/crotonase"/>
    <property type="match status" value="1"/>
</dbReference>
<organism evidence="1 2">
    <name type="scientific">Tenacibaculum jejuense</name>
    <dbReference type="NCBI Taxonomy" id="584609"/>
    <lineage>
        <taxon>Bacteria</taxon>
        <taxon>Pseudomonadati</taxon>
        <taxon>Bacteroidota</taxon>
        <taxon>Flavobacteriia</taxon>
        <taxon>Flavobacteriales</taxon>
        <taxon>Flavobacteriaceae</taxon>
        <taxon>Tenacibaculum</taxon>
    </lineage>
</organism>
<proteinExistence type="predicted"/>
<evidence type="ECO:0000313" key="2">
    <source>
        <dbReference type="Proteomes" id="UP000215214"/>
    </source>
</evidence>
<evidence type="ECO:0008006" key="3">
    <source>
        <dbReference type="Google" id="ProtNLM"/>
    </source>
</evidence>
<dbReference type="Proteomes" id="UP000215214">
    <property type="component" value="Chromosome TJEJU"/>
</dbReference>
<accession>A0A238U998</accession>
<protein>
    <recommendedName>
        <fullName evidence="3">Tail specific protease domain-containing protein</fullName>
    </recommendedName>
</protein>
<name>A0A238U998_9FLAO</name>
<evidence type="ECO:0000313" key="1">
    <source>
        <dbReference type="EMBL" id="SNR15769.1"/>
    </source>
</evidence>
<reference evidence="1 2" key="1">
    <citation type="submission" date="2017-07" db="EMBL/GenBank/DDBJ databases">
        <authorList>
            <person name="Sun Z.S."/>
            <person name="Albrecht U."/>
            <person name="Echele G."/>
            <person name="Lee C.C."/>
        </authorList>
    </citation>
    <scope>NUCLEOTIDE SEQUENCE [LARGE SCALE GENOMIC DNA]</scope>
    <source>
        <strain evidence="2">type strain: KCTC 22618</strain>
    </source>
</reference>
<dbReference type="AlphaFoldDB" id="A0A238U998"/>
<gene>
    <name evidence="1" type="ORF">TJEJU_2066</name>
</gene>
<dbReference type="InterPro" id="IPR029045">
    <property type="entry name" value="ClpP/crotonase-like_dom_sf"/>
</dbReference>
<sequence length="543" mass="63081">MKKIFYILSLFIVVQLSAQKILTTEDWRNDLKFLQHKIHKDYASLFVKTTKTDFDAKIEKLHQDIPNLQEHEIIVRMTEIIASFEYGHTGIYFGLNPMKFHSFPFNLYEYNDGIFIEGVSKVYEKALGSKVLKINNIDISEALEKVKTVVNSENSQYFKAYGINYLTIAEVLHAKRITNTLQKTIELTLEKDEKIFQMEFNVLPKGESVPKKYSRIQQNEDWLTARDQNSTPLYLKQLDKVYFQEYLPKHKAVYVRHSKIRDDKSVNTENFYRGVFDFIEHNEVEKLVIDLRLNGGGNNYLNKPIIKEIIRSNVINKVGNLYVIIGRRTFSACQNLVNELDNYTNVIFVGEPTAENVNFWGDARPEVLPNSKIPVYLSFAWWQDKPAWENAEWIAPQIPVTMSFKEYITNQDPVLQAALTFKAENFIHKPMDYIRSLYDTNQLEKLATEIPKMIQDPKYSFFDFESELIKSGNQVSNYNPQASVQIFSFVTHLFPNSIIALKGLGENYLKIGSKKEGRQVLEKVIAMDKNGKIAKQARKLLKN</sequence>
<keyword evidence="2" id="KW-1185">Reference proteome</keyword>
<dbReference type="RefSeq" id="WP_231970357.1">
    <property type="nucleotide sequence ID" value="NZ_LT899436.1"/>
</dbReference>
<dbReference type="EMBL" id="LT899436">
    <property type="protein sequence ID" value="SNR15769.1"/>
    <property type="molecule type" value="Genomic_DNA"/>
</dbReference>
<dbReference type="KEGG" id="tje:TJEJU_2066"/>
<dbReference type="Gene3D" id="3.90.226.10">
    <property type="entry name" value="2-enoyl-CoA Hydratase, Chain A, domain 1"/>
    <property type="match status" value="1"/>
</dbReference>